<name>A0A1G8G8T0_9PSED</name>
<dbReference type="InterPro" id="IPR005119">
    <property type="entry name" value="LysR_subst-bd"/>
</dbReference>
<keyword evidence="2" id="KW-0805">Transcription regulation</keyword>
<evidence type="ECO:0000256" key="2">
    <source>
        <dbReference type="ARBA" id="ARBA00023015"/>
    </source>
</evidence>
<evidence type="ECO:0000256" key="1">
    <source>
        <dbReference type="ARBA" id="ARBA00009437"/>
    </source>
</evidence>
<accession>A0A1G8G8T0</accession>
<keyword evidence="7" id="KW-1185">Reference proteome</keyword>
<dbReference type="EMBL" id="FNCO01000009">
    <property type="protein sequence ID" value="SDH90797.1"/>
    <property type="molecule type" value="Genomic_DNA"/>
</dbReference>
<keyword evidence="4" id="KW-0804">Transcription</keyword>
<dbReference type="GO" id="GO:0003700">
    <property type="term" value="F:DNA-binding transcription factor activity"/>
    <property type="evidence" value="ECO:0007669"/>
    <property type="project" value="InterPro"/>
</dbReference>
<dbReference type="InterPro" id="IPR036388">
    <property type="entry name" value="WH-like_DNA-bd_sf"/>
</dbReference>
<dbReference type="Pfam" id="PF03466">
    <property type="entry name" value="LysR_substrate"/>
    <property type="match status" value="1"/>
</dbReference>
<dbReference type="Gene3D" id="3.40.190.10">
    <property type="entry name" value="Periplasmic binding protein-like II"/>
    <property type="match status" value="2"/>
</dbReference>
<dbReference type="AlphaFoldDB" id="A0A1G8G8T0"/>
<feature type="domain" description="HTH lysR-type" evidence="5">
    <location>
        <begin position="1"/>
        <end position="56"/>
    </location>
</feature>
<dbReference type="Gene3D" id="1.10.10.10">
    <property type="entry name" value="Winged helix-like DNA-binding domain superfamily/Winged helix DNA-binding domain"/>
    <property type="match status" value="1"/>
</dbReference>
<gene>
    <name evidence="6" type="ORF">SAMN05216605_10951</name>
</gene>
<proteinExistence type="inferred from homology"/>
<evidence type="ECO:0000256" key="4">
    <source>
        <dbReference type="ARBA" id="ARBA00023163"/>
    </source>
</evidence>
<reference evidence="7" key="1">
    <citation type="submission" date="2016-10" db="EMBL/GenBank/DDBJ databases">
        <authorList>
            <person name="Varghese N."/>
            <person name="Submissions S."/>
        </authorList>
    </citation>
    <scope>NUCLEOTIDE SEQUENCE [LARGE SCALE GENOMIC DNA]</scope>
    <source>
        <strain evidence="7">ATCC 700689</strain>
    </source>
</reference>
<dbReference type="PROSITE" id="PS50931">
    <property type="entry name" value="HTH_LYSR"/>
    <property type="match status" value="1"/>
</dbReference>
<dbReference type="SUPFAM" id="SSF53850">
    <property type="entry name" value="Periplasmic binding protein-like II"/>
    <property type="match status" value="1"/>
</dbReference>
<dbReference type="PANTHER" id="PTHR30118:SF15">
    <property type="entry name" value="TRANSCRIPTIONAL REGULATORY PROTEIN"/>
    <property type="match status" value="1"/>
</dbReference>
<dbReference type="PANTHER" id="PTHR30118">
    <property type="entry name" value="HTH-TYPE TRANSCRIPTIONAL REGULATOR LEUO-RELATED"/>
    <property type="match status" value="1"/>
</dbReference>
<dbReference type="SUPFAM" id="SSF46785">
    <property type="entry name" value="Winged helix' DNA-binding domain"/>
    <property type="match status" value="1"/>
</dbReference>
<dbReference type="RefSeq" id="WP_083370705.1">
    <property type="nucleotide sequence ID" value="NZ_FNCO01000009.1"/>
</dbReference>
<dbReference type="InterPro" id="IPR036390">
    <property type="entry name" value="WH_DNA-bd_sf"/>
</dbReference>
<evidence type="ECO:0000313" key="7">
    <source>
        <dbReference type="Proteomes" id="UP000182894"/>
    </source>
</evidence>
<sequence length="310" mass="34413">MNLLVIFEAMMQERNVSRVGEKLFLGQPAVSSALARLRAMFADPLFVRNGRYMEPTARAQDLFERFTPMLDTIAITLSQVSDFDPANSSRTFHVGISDDVEYGLLPPLLRHLRAEAPSVKLVIHHTDCTRISGLLVNGAISVGISHTCDLPANSKRKFLRLIIPMVLRADSEAKRLSLDEFCRRPHATISSMGTLVTDVERAFKKMSRNRLVVLDVPQFSALAVLLADSDLLAVVPDYVAKAMSACSGIRAEPVPLKMGSYELSLVWRAVADNDPAERWLRSRFSEFFGDNSRLRLADPIGNPTDRSSLA</sequence>
<dbReference type="InterPro" id="IPR050389">
    <property type="entry name" value="LysR-type_TF"/>
</dbReference>
<organism evidence="6 7">
    <name type="scientific">Pseudomonas abietaniphila</name>
    <dbReference type="NCBI Taxonomy" id="89065"/>
    <lineage>
        <taxon>Bacteria</taxon>
        <taxon>Pseudomonadati</taxon>
        <taxon>Pseudomonadota</taxon>
        <taxon>Gammaproteobacteria</taxon>
        <taxon>Pseudomonadales</taxon>
        <taxon>Pseudomonadaceae</taxon>
        <taxon>Pseudomonas</taxon>
    </lineage>
</organism>
<protein>
    <submittedName>
        <fullName evidence="6">LysR family transcriptional regulator, mexEF-oprN operon transcriptional activator</fullName>
    </submittedName>
</protein>
<dbReference type="Proteomes" id="UP000182894">
    <property type="component" value="Unassembled WGS sequence"/>
</dbReference>
<keyword evidence="3" id="KW-0238">DNA-binding</keyword>
<dbReference type="Pfam" id="PF00126">
    <property type="entry name" value="HTH_1"/>
    <property type="match status" value="1"/>
</dbReference>
<dbReference type="STRING" id="89065.SAMN05216605_10951"/>
<dbReference type="InterPro" id="IPR000847">
    <property type="entry name" value="LysR_HTH_N"/>
</dbReference>
<evidence type="ECO:0000313" key="6">
    <source>
        <dbReference type="EMBL" id="SDH90797.1"/>
    </source>
</evidence>
<evidence type="ECO:0000256" key="3">
    <source>
        <dbReference type="ARBA" id="ARBA00023125"/>
    </source>
</evidence>
<evidence type="ECO:0000259" key="5">
    <source>
        <dbReference type="PROSITE" id="PS50931"/>
    </source>
</evidence>
<dbReference type="GO" id="GO:0003677">
    <property type="term" value="F:DNA binding"/>
    <property type="evidence" value="ECO:0007669"/>
    <property type="project" value="UniProtKB-KW"/>
</dbReference>
<comment type="similarity">
    <text evidence="1">Belongs to the LysR transcriptional regulatory family.</text>
</comment>